<dbReference type="GO" id="GO:0005814">
    <property type="term" value="C:centriole"/>
    <property type="evidence" value="ECO:0007669"/>
    <property type="project" value="UniProtKB-SubCell"/>
</dbReference>
<evidence type="ECO:0000256" key="3">
    <source>
        <dbReference type="ARBA" id="ARBA00021406"/>
    </source>
</evidence>
<comment type="similarity">
    <text evidence="2">Belongs to the CEP162 family.</text>
</comment>
<feature type="compositionally biased region" description="Basic and acidic residues" evidence="10">
    <location>
        <begin position="306"/>
        <end position="330"/>
    </location>
</feature>
<dbReference type="PANTHER" id="PTHR34031">
    <property type="entry name" value="CENTROSOMAL PROTEIN OF 162 KDA"/>
    <property type="match status" value="1"/>
</dbReference>
<dbReference type="PANTHER" id="PTHR34031:SF1">
    <property type="entry name" value="CENTROSOMAL PROTEIN OF 162 KDA"/>
    <property type="match status" value="1"/>
</dbReference>
<accession>A0A834XY13</accession>
<evidence type="ECO:0000313" key="12">
    <source>
        <dbReference type="Proteomes" id="UP000639338"/>
    </source>
</evidence>
<dbReference type="GO" id="GO:0005879">
    <property type="term" value="C:axonemal microtubule"/>
    <property type="evidence" value="ECO:0007669"/>
    <property type="project" value="TreeGrafter"/>
</dbReference>
<evidence type="ECO:0000256" key="9">
    <source>
        <dbReference type="SAM" id="Coils"/>
    </source>
</evidence>
<feature type="compositionally biased region" description="Basic and acidic residues" evidence="10">
    <location>
        <begin position="529"/>
        <end position="543"/>
    </location>
</feature>
<feature type="coiled-coil region" evidence="9">
    <location>
        <begin position="672"/>
        <end position="703"/>
    </location>
</feature>
<proteinExistence type="inferred from homology"/>
<keyword evidence="12" id="KW-1185">Reference proteome</keyword>
<protein>
    <recommendedName>
        <fullName evidence="3">Centrosomal protein of 162 kDa</fullName>
    </recommendedName>
</protein>
<dbReference type="OrthoDB" id="2157184at2759"/>
<keyword evidence="5" id="KW-0493">Microtubule</keyword>
<evidence type="ECO:0000256" key="7">
    <source>
        <dbReference type="ARBA" id="ARBA00023054"/>
    </source>
</evidence>
<evidence type="ECO:0000256" key="10">
    <source>
        <dbReference type="SAM" id="MobiDB-lite"/>
    </source>
</evidence>
<keyword evidence="6" id="KW-0970">Cilium biogenesis/degradation</keyword>
<reference evidence="11 12" key="1">
    <citation type="submission" date="2020-08" db="EMBL/GenBank/DDBJ databases">
        <title>Aphidius gifuensis genome sequencing and assembly.</title>
        <authorList>
            <person name="Du Z."/>
        </authorList>
    </citation>
    <scope>NUCLEOTIDE SEQUENCE [LARGE SCALE GENOMIC DNA]</scope>
    <source>
        <strain evidence="11">YNYX2018</strain>
        <tissue evidence="11">Adults</tissue>
    </source>
</reference>
<evidence type="ECO:0000256" key="4">
    <source>
        <dbReference type="ARBA" id="ARBA00022490"/>
    </source>
</evidence>
<feature type="region of interest" description="Disordered" evidence="10">
    <location>
        <begin position="294"/>
        <end position="330"/>
    </location>
</feature>
<feature type="compositionally biased region" description="Low complexity" evidence="10">
    <location>
        <begin position="379"/>
        <end position="391"/>
    </location>
</feature>
<keyword evidence="4" id="KW-0963">Cytoplasm</keyword>
<dbReference type="InterPro" id="IPR038774">
    <property type="entry name" value="CEP162-like"/>
</dbReference>
<feature type="coiled-coil region" evidence="9">
    <location>
        <begin position="731"/>
        <end position="899"/>
    </location>
</feature>
<keyword evidence="7 9" id="KW-0175">Coiled coil</keyword>
<feature type="coiled-coil region" evidence="9">
    <location>
        <begin position="1294"/>
        <end position="1364"/>
    </location>
</feature>
<feature type="coiled-coil region" evidence="9">
    <location>
        <begin position="1122"/>
        <end position="1163"/>
    </location>
</feature>
<feature type="region of interest" description="Disordered" evidence="10">
    <location>
        <begin position="1071"/>
        <end position="1091"/>
    </location>
</feature>
<evidence type="ECO:0000256" key="1">
    <source>
        <dbReference type="ARBA" id="ARBA00004114"/>
    </source>
</evidence>
<dbReference type="GO" id="GO:0060271">
    <property type="term" value="P:cilium assembly"/>
    <property type="evidence" value="ECO:0007669"/>
    <property type="project" value="TreeGrafter"/>
</dbReference>
<evidence type="ECO:0000256" key="6">
    <source>
        <dbReference type="ARBA" id="ARBA00022794"/>
    </source>
</evidence>
<keyword evidence="8" id="KW-0206">Cytoskeleton</keyword>
<evidence type="ECO:0000313" key="11">
    <source>
        <dbReference type="EMBL" id="KAF7995638.1"/>
    </source>
</evidence>
<dbReference type="EMBL" id="JACMRX010000002">
    <property type="protein sequence ID" value="KAF7995638.1"/>
    <property type="molecule type" value="Genomic_DNA"/>
</dbReference>
<gene>
    <name evidence="11" type="ORF">HCN44_006745</name>
</gene>
<name>A0A834XY13_APHGI</name>
<feature type="coiled-coil region" evidence="9">
    <location>
        <begin position="1211"/>
        <end position="1260"/>
    </location>
</feature>
<comment type="subcellular location">
    <subcellularLocation>
        <location evidence="1">Cytoplasm</location>
        <location evidence="1">Cytoskeleton</location>
        <location evidence="1">Microtubule organizing center</location>
        <location evidence="1">Centrosome</location>
        <location evidence="1">Centriole</location>
    </subcellularLocation>
</comment>
<feature type="compositionally biased region" description="Polar residues" evidence="10">
    <location>
        <begin position="168"/>
        <end position="184"/>
    </location>
</feature>
<evidence type="ECO:0000256" key="8">
    <source>
        <dbReference type="ARBA" id="ARBA00023212"/>
    </source>
</evidence>
<feature type="region of interest" description="Disordered" evidence="10">
    <location>
        <begin position="529"/>
        <end position="578"/>
    </location>
</feature>
<feature type="region of interest" description="Disordered" evidence="10">
    <location>
        <begin position="165"/>
        <end position="190"/>
    </location>
</feature>
<feature type="coiled-coil region" evidence="9">
    <location>
        <begin position="990"/>
        <end position="1017"/>
    </location>
</feature>
<dbReference type="Proteomes" id="UP000639338">
    <property type="component" value="Unassembled WGS sequence"/>
</dbReference>
<organism evidence="11 12">
    <name type="scientific">Aphidius gifuensis</name>
    <name type="common">Parasitoid wasp</name>
    <dbReference type="NCBI Taxonomy" id="684658"/>
    <lineage>
        <taxon>Eukaryota</taxon>
        <taxon>Metazoa</taxon>
        <taxon>Ecdysozoa</taxon>
        <taxon>Arthropoda</taxon>
        <taxon>Hexapoda</taxon>
        <taxon>Insecta</taxon>
        <taxon>Pterygota</taxon>
        <taxon>Neoptera</taxon>
        <taxon>Endopterygota</taxon>
        <taxon>Hymenoptera</taxon>
        <taxon>Apocrita</taxon>
        <taxon>Ichneumonoidea</taxon>
        <taxon>Braconidae</taxon>
        <taxon>Aphidiinae</taxon>
        <taxon>Aphidius</taxon>
    </lineage>
</organism>
<evidence type="ECO:0000256" key="2">
    <source>
        <dbReference type="ARBA" id="ARBA00009485"/>
    </source>
</evidence>
<sequence length="1402" mass="163125">MTEGIQELDQDESLEIAEEDSINTSLSISISDECTNKSIKSSRNLDQLDINQTPLTHHDHHQHESKLIQENECLKYPDTRLGCKKSDVMSMASPDIPSSMKEFLAKEKLCQTNGLPKSEVENKDKDDTLCDLFASSAFSKYHSDLENATDEDFGSILEEMSKIAEELSPNSAPDRTKSGNSTKNQTEEEKSVEELLEEAEKLVRKNICLSKNSSGTDTVIQLFDKTNNNRVKMLEDDIFNIIEHGVDKKIHKKYIKSPKVDKKNTDSPDFHILFENLKLPLSLENQKKKFDDNKIEVSSSSDLDDPIERHSVSDDKNKLDKQHDDNENLQKELTDADKDFFDSLLRRSREKIEGGLTDSPSFDQEDFSHFIKILERQTDTNSNNNTNNPCEANDDNLKNEYPEKEITQILENEAKKINKAKNKHEFNDSDSSNDYSVKIKTTITNDTNKYVNKNKGEIIKVSNSQNDLYNVGLTPRLELFADEIPKLIAEKASTDKQQITDLQNDDKNKILNHDDKEITTVFSLSLNDDKNNNRKSSIQDDKKLIKKTKTLGPSKSYDQLPKPSTSFRSSLDDIRPTKSADVGKRINLYSKNPIQKSQLLTKNLSSYGSKVKFSIKPTLQKPTVLNKNSQRNKNPETIVKQSLANVETRKNYTKQDFEIMYQEEKHKNALLKNQIESEAKLYKQQIQSMRNSFEEELFALKKQTIIQKSKIDELSLNLNDNNSNKNQIAEINNSDNKIMLFEKELERQENVILTYENENKKLLIETKRLNEELKIQELKQLNKNKPIIVDDSVNDDKIKILTDQIKDLKEEILKLNIEITDLRAKNSDLIMNNDDLSQQISLSQEELSMFKQQLTTKDKFITERLKSMSIHEMETRRKMEELKIELTSKTEKLKLTKCEFDKFQNAIIPLENELIDLRTKEKSYIEKLSISKSHVEREKVLTQKLKDQVILDNKKILDLNRQVREMERILKRKNPDSVSALILTAKSDNEKLNLEKVKLLEDRIATLENENKANEFTNQEKLTELQAKFNEMKNKYSAQVYELEDKLNKSCIKDVKVKLDMSTQTIEKNMENKSVDARRDDKIDNKDDKKESKNIKAINLKSQNHKEDTHLVATIRGLQLELTNKDKTLLKLTKEIQELQKTNRRLQKEREKLLHDRRNNEKSRTIISHNKIHETNDHNSNIYNGQNKLTNSNQKLYDPLEYSENNNTASIEKLKLENDNLKIEINKINKDFDALKNRRLHDLNILQEEHEREIDNIVKEYSDKLFDSNIIKLQGQINTQASIISHLKGQIEKLRDYKEQVVVLKVEREHLENKIKILSEKNKYLTTPETQQLQYLQDKILILQQRHENREKTLQNLIRDLLRNKKQCNDCKDDNDKNKKLCYFRQELDNILVMLQGISSVH</sequence>
<comment type="caution">
    <text evidence="11">The sequence shown here is derived from an EMBL/GenBank/DDBJ whole genome shotgun (WGS) entry which is preliminary data.</text>
</comment>
<feature type="region of interest" description="Disordered" evidence="10">
    <location>
        <begin position="378"/>
        <end position="397"/>
    </location>
</feature>
<evidence type="ECO:0000256" key="5">
    <source>
        <dbReference type="ARBA" id="ARBA00022701"/>
    </source>
</evidence>